<organism evidence="2 3">
    <name type="scientific">Elysia crispata</name>
    <name type="common">lettuce slug</name>
    <dbReference type="NCBI Taxonomy" id="231223"/>
    <lineage>
        <taxon>Eukaryota</taxon>
        <taxon>Metazoa</taxon>
        <taxon>Spiralia</taxon>
        <taxon>Lophotrochozoa</taxon>
        <taxon>Mollusca</taxon>
        <taxon>Gastropoda</taxon>
        <taxon>Heterobranchia</taxon>
        <taxon>Euthyneura</taxon>
        <taxon>Panpulmonata</taxon>
        <taxon>Sacoglossa</taxon>
        <taxon>Placobranchoidea</taxon>
        <taxon>Plakobranchidae</taxon>
        <taxon>Elysia</taxon>
    </lineage>
</organism>
<dbReference type="Proteomes" id="UP001283361">
    <property type="component" value="Unassembled WGS sequence"/>
</dbReference>
<feature type="region of interest" description="Disordered" evidence="1">
    <location>
        <begin position="1"/>
        <end position="22"/>
    </location>
</feature>
<sequence>MTRGINGPTPSQGGGRGKRPGMVCKMGGQRLLSYWRPLKAREPVAKEGHQTQSVRSCIPPLLPATPFLKRYQRRIEKRVELAETPTYCGYLWDSEELRESQAEKNKGLVLSELPRALSNPMLERRQNNAFCARERAHNGRIARHKYWRAAKQNGTKFGHTLNGGIL</sequence>
<evidence type="ECO:0000313" key="2">
    <source>
        <dbReference type="EMBL" id="KAK3725670.1"/>
    </source>
</evidence>
<comment type="caution">
    <text evidence="2">The sequence shown here is derived from an EMBL/GenBank/DDBJ whole genome shotgun (WGS) entry which is preliminary data.</text>
</comment>
<name>A0AAE0XY47_9GAST</name>
<keyword evidence="3" id="KW-1185">Reference proteome</keyword>
<gene>
    <name evidence="2" type="ORF">RRG08_043087</name>
</gene>
<dbReference type="EMBL" id="JAWDGP010007329">
    <property type="protein sequence ID" value="KAK3725670.1"/>
    <property type="molecule type" value="Genomic_DNA"/>
</dbReference>
<protein>
    <submittedName>
        <fullName evidence="2">Uncharacterized protein</fullName>
    </submittedName>
</protein>
<proteinExistence type="predicted"/>
<evidence type="ECO:0000256" key="1">
    <source>
        <dbReference type="SAM" id="MobiDB-lite"/>
    </source>
</evidence>
<reference evidence="2" key="1">
    <citation type="journal article" date="2023" name="G3 (Bethesda)">
        <title>A reference genome for the long-term kleptoplast-retaining sea slug Elysia crispata morphotype clarki.</title>
        <authorList>
            <person name="Eastman K.E."/>
            <person name="Pendleton A.L."/>
            <person name="Shaikh M.A."/>
            <person name="Suttiyut T."/>
            <person name="Ogas R."/>
            <person name="Tomko P."/>
            <person name="Gavelis G."/>
            <person name="Widhalm J.R."/>
            <person name="Wisecaver J.H."/>
        </authorList>
    </citation>
    <scope>NUCLEOTIDE SEQUENCE</scope>
    <source>
        <strain evidence="2">ECLA1</strain>
    </source>
</reference>
<dbReference type="AlphaFoldDB" id="A0AAE0XY47"/>
<accession>A0AAE0XY47</accession>
<evidence type="ECO:0000313" key="3">
    <source>
        <dbReference type="Proteomes" id="UP001283361"/>
    </source>
</evidence>